<reference evidence="8 9" key="1">
    <citation type="journal article" date="2021" name="Sci. Rep.">
        <title>The genome of the diatom Chaetoceros tenuissimus carries an ancient integrated fragment of an extant virus.</title>
        <authorList>
            <person name="Hongo Y."/>
            <person name="Kimura K."/>
            <person name="Takaki Y."/>
            <person name="Yoshida Y."/>
            <person name="Baba S."/>
            <person name="Kobayashi G."/>
            <person name="Nagasaki K."/>
            <person name="Hano T."/>
            <person name="Tomaru Y."/>
        </authorList>
    </citation>
    <scope>NUCLEOTIDE SEQUENCE [LARGE SCALE GENOMIC DNA]</scope>
    <source>
        <strain evidence="8 9">NIES-3715</strain>
    </source>
</reference>
<feature type="domain" description="Transcription factor TFIID subunit 8 C-terminal" evidence="7">
    <location>
        <begin position="336"/>
        <end position="354"/>
    </location>
</feature>
<comment type="caution">
    <text evidence="8">The sequence shown here is derived from an EMBL/GenBank/DDBJ whole genome shotgun (WGS) entry which is preliminary data.</text>
</comment>
<evidence type="ECO:0008006" key="10">
    <source>
        <dbReference type="Google" id="ProtNLM"/>
    </source>
</evidence>
<feature type="domain" description="Bromodomain associated" evidence="6">
    <location>
        <begin position="17"/>
        <end position="85"/>
    </location>
</feature>
<evidence type="ECO:0000256" key="2">
    <source>
        <dbReference type="ARBA" id="ARBA00023015"/>
    </source>
</evidence>
<dbReference type="InterPro" id="IPR009072">
    <property type="entry name" value="Histone-fold"/>
</dbReference>
<name>A0AAD3HDS3_9STRA</name>
<evidence type="ECO:0000259" key="6">
    <source>
        <dbReference type="Pfam" id="PF07524"/>
    </source>
</evidence>
<feature type="compositionally biased region" description="Basic and acidic residues" evidence="5">
    <location>
        <begin position="261"/>
        <end position="287"/>
    </location>
</feature>
<evidence type="ECO:0000256" key="3">
    <source>
        <dbReference type="ARBA" id="ARBA00023163"/>
    </source>
</evidence>
<organism evidence="8 9">
    <name type="scientific">Chaetoceros tenuissimus</name>
    <dbReference type="NCBI Taxonomy" id="426638"/>
    <lineage>
        <taxon>Eukaryota</taxon>
        <taxon>Sar</taxon>
        <taxon>Stramenopiles</taxon>
        <taxon>Ochrophyta</taxon>
        <taxon>Bacillariophyta</taxon>
        <taxon>Coscinodiscophyceae</taxon>
        <taxon>Chaetocerotophycidae</taxon>
        <taxon>Chaetocerotales</taxon>
        <taxon>Chaetocerotaceae</taxon>
        <taxon>Chaetoceros</taxon>
    </lineage>
</organism>
<dbReference type="Proteomes" id="UP001054902">
    <property type="component" value="Unassembled WGS sequence"/>
</dbReference>
<dbReference type="InterPro" id="IPR019473">
    <property type="entry name" value="TFIID_su8_C"/>
</dbReference>
<feature type="compositionally biased region" description="Basic and acidic residues" evidence="5">
    <location>
        <begin position="297"/>
        <end position="314"/>
    </location>
</feature>
<dbReference type="Pfam" id="PF10406">
    <property type="entry name" value="TAF8_C"/>
    <property type="match status" value="1"/>
</dbReference>
<evidence type="ECO:0000313" key="9">
    <source>
        <dbReference type="Proteomes" id="UP001054902"/>
    </source>
</evidence>
<protein>
    <recommendedName>
        <fullName evidence="10">Transcription initiation factor TFIID subunit 8</fullName>
    </recommendedName>
</protein>
<keyword evidence="4" id="KW-0539">Nucleus</keyword>
<evidence type="ECO:0000259" key="7">
    <source>
        <dbReference type="Pfam" id="PF10406"/>
    </source>
</evidence>
<dbReference type="GO" id="GO:0046982">
    <property type="term" value="F:protein heterodimerization activity"/>
    <property type="evidence" value="ECO:0007669"/>
    <property type="project" value="InterPro"/>
</dbReference>
<evidence type="ECO:0000256" key="1">
    <source>
        <dbReference type="ARBA" id="ARBA00004123"/>
    </source>
</evidence>
<keyword evidence="2" id="KW-0805">Transcription regulation</keyword>
<evidence type="ECO:0000256" key="4">
    <source>
        <dbReference type="ARBA" id="ARBA00023242"/>
    </source>
</evidence>
<dbReference type="CDD" id="cd00076">
    <property type="entry name" value="HFD_SF"/>
    <property type="match status" value="1"/>
</dbReference>
<comment type="subcellular location">
    <subcellularLocation>
        <location evidence="1">Nucleus</location>
    </subcellularLocation>
</comment>
<dbReference type="AlphaFoldDB" id="A0AAD3HDS3"/>
<dbReference type="InterPro" id="IPR006565">
    <property type="entry name" value="BTP"/>
</dbReference>
<gene>
    <name evidence="8" type="ORF">CTEN210_16613</name>
</gene>
<dbReference type="Gene3D" id="1.10.20.10">
    <property type="entry name" value="Histone, subunit A"/>
    <property type="match status" value="1"/>
</dbReference>
<dbReference type="Pfam" id="PF07524">
    <property type="entry name" value="Bromo_TP"/>
    <property type="match status" value="1"/>
</dbReference>
<accession>A0AAD3HDS3</accession>
<keyword evidence="3" id="KW-0804">Transcription</keyword>
<feature type="compositionally biased region" description="Low complexity" evidence="5">
    <location>
        <begin position="326"/>
        <end position="335"/>
    </location>
</feature>
<dbReference type="GO" id="GO:0005634">
    <property type="term" value="C:nucleus"/>
    <property type="evidence" value="ECO:0007669"/>
    <property type="project" value="UniProtKB-SubCell"/>
</dbReference>
<evidence type="ECO:0000256" key="5">
    <source>
        <dbReference type="SAM" id="MobiDB-lite"/>
    </source>
</evidence>
<keyword evidence="9" id="KW-1185">Reference proteome</keyword>
<proteinExistence type="predicted"/>
<dbReference type="EMBL" id="BLLK01000069">
    <property type="protein sequence ID" value="GFH60137.1"/>
    <property type="molecule type" value="Genomic_DNA"/>
</dbReference>
<sequence>MREAEKPTSDSQYQAILTQRSVARAALHLGIETLPSNTLTVLQDALTQYIERVGRVISNNVEHSGRSSHHVNVLDAIRGVEDCALVDVATYHKLCQTIMQNSIEKAEEEGKEADVEKIQSITRSMGSNGEWETLAQFLFGDNFFEDADNDDEADEISSSARESGKFAGKAAREQASAKAANDSARGWNAPLDEYDSLASFPIYRVGKRAVVSQNSESGTSLYRSNEYGSIGKSLSNTGNGMAHSVFMNGYQAANNTSKGASDIDSKPSTKRKREDDTQESDTKRSKTENGSASTKRNTKESDDKKGDTAKDPNGKKVSFTSGEGGLSSKSESLPGYVPKFLPPFPPKHTYTKSSKPVIPAFHTFDTQDVKSSLVQLGNSYWGSIPSDTEYKTKETKKKEGISIKVTTQPLDPSRVGNTANKGLKEAVRPISRASNARVSKILEGSMDLSSI</sequence>
<feature type="region of interest" description="Disordered" evidence="5">
    <location>
        <begin position="256"/>
        <end position="336"/>
    </location>
</feature>
<evidence type="ECO:0000313" key="8">
    <source>
        <dbReference type="EMBL" id="GFH60137.1"/>
    </source>
</evidence>